<feature type="binding site" evidence="11">
    <location>
        <position position="14"/>
    </location>
    <ligand>
        <name>Mg(2+)</name>
        <dbReference type="ChEBI" id="CHEBI:18420"/>
    </ligand>
</feature>
<keyword evidence="6 11" id="KW-0547">Nucleotide-binding</keyword>
<comment type="catalytic activity">
    <reaction evidence="10 11">
        <text>shikimate + ATP = 3-phosphoshikimate + ADP + H(+)</text>
        <dbReference type="Rhea" id="RHEA:13121"/>
        <dbReference type="ChEBI" id="CHEBI:15378"/>
        <dbReference type="ChEBI" id="CHEBI:30616"/>
        <dbReference type="ChEBI" id="CHEBI:36208"/>
        <dbReference type="ChEBI" id="CHEBI:145989"/>
        <dbReference type="ChEBI" id="CHEBI:456216"/>
        <dbReference type="EC" id="2.7.1.71"/>
    </reaction>
</comment>
<name>A0A840S3R7_9BURK</name>
<organism evidence="12 13">
    <name type="scientific">Inhella inkyongensis</name>
    <dbReference type="NCBI Taxonomy" id="392593"/>
    <lineage>
        <taxon>Bacteria</taxon>
        <taxon>Pseudomonadati</taxon>
        <taxon>Pseudomonadota</taxon>
        <taxon>Betaproteobacteria</taxon>
        <taxon>Burkholderiales</taxon>
        <taxon>Sphaerotilaceae</taxon>
        <taxon>Inhella</taxon>
    </lineage>
</organism>
<evidence type="ECO:0000256" key="2">
    <source>
        <dbReference type="ARBA" id="ARBA00006997"/>
    </source>
</evidence>
<dbReference type="PANTHER" id="PTHR21087:SF16">
    <property type="entry name" value="SHIKIMATE KINASE 1, CHLOROPLASTIC"/>
    <property type="match status" value="1"/>
</dbReference>
<dbReference type="UniPathway" id="UPA00053">
    <property type="reaction ID" value="UER00088"/>
</dbReference>
<comment type="subcellular location">
    <subcellularLocation>
        <location evidence="11">Cytoplasm</location>
    </subcellularLocation>
</comment>
<gene>
    <name evidence="11" type="primary">aroK</name>
    <name evidence="12" type="ORF">HNQ51_000594</name>
</gene>
<protein>
    <recommendedName>
        <fullName evidence="3 11">Shikimate kinase</fullName>
        <shortName evidence="11">SK</shortName>
        <ecNumber evidence="3 11">2.7.1.71</ecNumber>
    </recommendedName>
</protein>
<dbReference type="EC" id="2.7.1.71" evidence="3 11"/>
<evidence type="ECO:0000256" key="6">
    <source>
        <dbReference type="ARBA" id="ARBA00022741"/>
    </source>
</evidence>
<keyword evidence="13" id="KW-1185">Reference proteome</keyword>
<keyword evidence="9 11" id="KW-0057">Aromatic amino acid biosynthesis</keyword>
<dbReference type="GO" id="GO:0005829">
    <property type="term" value="C:cytosol"/>
    <property type="evidence" value="ECO:0007669"/>
    <property type="project" value="TreeGrafter"/>
</dbReference>
<dbReference type="OrthoDB" id="9800332at2"/>
<dbReference type="GO" id="GO:0000287">
    <property type="term" value="F:magnesium ion binding"/>
    <property type="evidence" value="ECO:0007669"/>
    <property type="project" value="UniProtKB-UniRule"/>
</dbReference>
<dbReference type="PROSITE" id="PS01128">
    <property type="entry name" value="SHIKIMATE_KINASE"/>
    <property type="match status" value="1"/>
</dbReference>
<comment type="caution">
    <text evidence="11">Lacks conserved residue(s) required for the propagation of feature annotation.</text>
</comment>
<evidence type="ECO:0000313" key="13">
    <source>
        <dbReference type="Proteomes" id="UP000554837"/>
    </source>
</evidence>
<dbReference type="HAMAP" id="MF_00109">
    <property type="entry name" value="Shikimate_kinase"/>
    <property type="match status" value="1"/>
</dbReference>
<evidence type="ECO:0000256" key="9">
    <source>
        <dbReference type="ARBA" id="ARBA00023141"/>
    </source>
</evidence>
<dbReference type="GO" id="GO:0009073">
    <property type="term" value="P:aromatic amino acid family biosynthetic process"/>
    <property type="evidence" value="ECO:0007669"/>
    <property type="project" value="UniProtKB-KW"/>
</dbReference>
<evidence type="ECO:0000256" key="1">
    <source>
        <dbReference type="ARBA" id="ARBA00004842"/>
    </source>
</evidence>
<comment type="caution">
    <text evidence="12">The sequence shown here is derived from an EMBL/GenBank/DDBJ whole genome shotgun (WGS) entry which is preliminary data.</text>
</comment>
<feature type="binding site" evidence="11">
    <location>
        <position position="117"/>
    </location>
    <ligand>
        <name>ATP</name>
        <dbReference type="ChEBI" id="CHEBI:30616"/>
    </ligand>
</feature>
<reference evidence="12 13" key="1">
    <citation type="submission" date="2020-08" db="EMBL/GenBank/DDBJ databases">
        <title>Genomic Encyclopedia of Type Strains, Phase IV (KMG-IV): sequencing the most valuable type-strain genomes for metagenomic binning, comparative biology and taxonomic classification.</title>
        <authorList>
            <person name="Goeker M."/>
        </authorList>
    </citation>
    <scope>NUCLEOTIDE SEQUENCE [LARGE SCALE GENOMIC DNA]</scope>
    <source>
        <strain evidence="12 13">DSM 23958</strain>
    </source>
</reference>
<keyword evidence="7 11" id="KW-0418">Kinase</keyword>
<feature type="binding site" evidence="11">
    <location>
        <begin position="10"/>
        <end position="15"/>
    </location>
    <ligand>
        <name>ATP</name>
        <dbReference type="ChEBI" id="CHEBI:30616"/>
    </ligand>
</feature>
<comment type="cofactor">
    <cofactor evidence="11">
        <name>Mg(2+)</name>
        <dbReference type="ChEBI" id="CHEBI:18420"/>
    </cofactor>
    <text evidence="11">Binds 1 Mg(2+) ion per subunit.</text>
</comment>
<feature type="binding site" evidence="11">
    <location>
        <position position="32"/>
    </location>
    <ligand>
        <name>substrate</name>
    </ligand>
</feature>
<dbReference type="PROSITE" id="PS51257">
    <property type="entry name" value="PROKAR_LIPOPROTEIN"/>
    <property type="match status" value="1"/>
</dbReference>
<evidence type="ECO:0000313" key="12">
    <source>
        <dbReference type="EMBL" id="MBB5203301.1"/>
    </source>
</evidence>
<keyword evidence="8 11" id="KW-0067">ATP-binding</keyword>
<dbReference type="PANTHER" id="PTHR21087">
    <property type="entry name" value="SHIKIMATE KINASE"/>
    <property type="match status" value="1"/>
</dbReference>
<dbReference type="InterPro" id="IPR000623">
    <property type="entry name" value="Shikimate_kinase/TSH1"/>
</dbReference>
<feature type="binding site" evidence="11">
    <location>
        <position position="79"/>
    </location>
    <ligand>
        <name>substrate</name>
    </ligand>
</feature>
<dbReference type="GO" id="GO:0005524">
    <property type="term" value="F:ATP binding"/>
    <property type="evidence" value="ECO:0007669"/>
    <property type="project" value="UniProtKB-UniRule"/>
</dbReference>
<dbReference type="InterPro" id="IPR031322">
    <property type="entry name" value="Shikimate/glucono_kinase"/>
</dbReference>
<evidence type="ECO:0000256" key="11">
    <source>
        <dbReference type="HAMAP-Rule" id="MF_00109"/>
    </source>
</evidence>
<evidence type="ECO:0000256" key="8">
    <source>
        <dbReference type="ARBA" id="ARBA00022840"/>
    </source>
</evidence>
<dbReference type="GO" id="GO:0009423">
    <property type="term" value="P:chorismate biosynthetic process"/>
    <property type="evidence" value="ECO:0007669"/>
    <property type="project" value="UniProtKB-UniRule"/>
</dbReference>
<evidence type="ECO:0000256" key="7">
    <source>
        <dbReference type="ARBA" id="ARBA00022777"/>
    </source>
</evidence>
<keyword evidence="5 11" id="KW-0808">Transferase</keyword>
<dbReference type="AlphaFoldDB" id="A0A840S3R7"/>
<accession>A0A840S3R7</accession>
<keyword evidence="11" id="KW-0479">Metal-binding</keyword>
<dbReference type="PRINTS" id="PR01100">
    <property type="entry name" value="SHIKIMTKNASE"/>
</dbReference>
<dbReference type="Gene3D" id="3.40.50.300">
    <property type="entry name" value="P-loop containing nucleotide triphosphate hydrolases"/>
    <property type="match status" value="1"/>
</dbReference>
<evidence type="ECO:0000256" key="10">
    <source>
        <dbReference type="ARBA" id="ARBA00048567"/>
    </source>
</evidence>
<dbReference type="InterPro" id="IPR023000">
    <property type="entry name" value="Shikimate_kinase_CS"/>
</dbReference>
<keyword evidence="11" id="KW-0963">Cytoplasm</keyword>
<comment type="function">
    <text evidence="11">Catalyzes the specific phosphorylation of the 3-hydroxyl group of shikimic acid using ATP as a cosubstrate.</text>
</comment>
<dbReference type="InterPro" id="IPR027417">
    <property type="entry name" value="P-loop_NTPase"/>
</dbReference>
<dbReference type="EMBL" id="JACHHO010000001">
    <property type="protein sequence ID" value="MBB5203301.1"/>
    <property type="molecule type" value="Genomic_DNA"/>
</dbReference>
<dbReference type="Proteomes" id="UP000554837">
    <property type="component" value="Unassembled WGS sequence"/>
</dbReference>
<comment type="pathway">
    <text evidence="1 11">Metabolic intermediate biosynthesis; chorismate biosynthesis; chorismate from D-erythrose 4-phosphate and phosphoenolpyruvate: step 5/7.</text>
</comment>
<keyword evidence="11" id="KW-0460">Magnesium</keyword>
<evidence type="ECO:0000256" key="3">
    <source>
        <dbReference type="ARBA" id="ARBA00012154"/>
    </source>
</evidence>
<comment type="subunit">
    <text evidence="11">Monomer.</text>
</comment>
<proteinExistence type="inferred from homology"/>
<evidence type="ECO:0000256" key="5">
    <source>
        <dbReference type="ARBA" id="ARBA00022679"/>
    </source>
</evidence>
<keyword evidence="4 11" id="KW-0028">Amino-acid biosynthesis</keyword>
<evidence type="ECO:0000256" key="4">
    <source>
        <dbReference type="ARBA" id="ARBA00022605"/>
    </source>
</evidence>
<feature type="binding site" evidence="11">
    <location>
        <position position="136"/>
    </location>
    <ligand>
        <name>substrate</name>
    </ligand>
</feature>
<dbReference type="SUPFAM" id="SSF52540">
    <property type="entry name" value="P-loop containing nucleoside triphosphate hydrolases"/>
    <property type="match status" value="1"/>
</dbReference>
<dbReference type="GO" id="GO:0004765">
    <property type="term" value="F:shikimate kinase activity"/>
    <property type="evidence" value="ECO:0007669"/>
    <property type="project" value="UniProtKB-UniRule"/>
</dbReference>
<dbReference type="RefSeq" id="WP_138857632.1">
    <property type="nucleotide sequence ID" value="NZ_CP040709.1"/>
</dbReference>
<dbReference type="CDD" id="cd00464">
    <property type="entry name" value="SK"/>
    <property type="match status" value="1"/>
</dbReference>
<dbReference type="Pfam" id="PF01202">
    <property type="entry name" value="SKI"/>
    <property type="match status" value="1"/>
</dbReference>
<dbReference type="GO" id="GO:0008652">
    <property type="term" value="P:amino acid biosynthetic process"/>
    <property type="evidence" value="ECO:0007669"/>
    <property type="project" value="UniProtKB-KW"/>
</dbReference>
<sequence>MKFALVGLPGSGKSSVARHLAQHYGWASCDTDTVIESRIGMPIRDFFAREGEAAFRELETQALQDCIQRPGPLVLATGGGIVLRAQNRELLRQGSLVFYLRTTPEELARRLRNDSKRPLLQGGDALRKLRDLNAQRDGLYRQTAHYVVESGRPTVWGLLHWICMQLELGGHVPPPRP</sequence>
<feature type="binding site" evidence="11">
    <location>
        <position position="56"/>
    </location>
    <ligand>
        <name>substrate</name>
    </ligand>
</feature>
<comment type="similarity">
    <text evidence="2 11">Belongs to the shikimate kinase family.</text>
</comment>